<sequence length="259" mass="29271">MRNLDSINSSAKSTKFIFTLSLIVPLFMGCGAWALAIGAAPQQPLHENPLGILGLSIASISILAFPIPYIFHWNWETKYFGAGMLSLSSGSILGIYPILCIAQYSSLPVYSLIIFIFLECIITILWCLRFVNIYNFIYRNETLFNCIYVEEPSAVYYSQQADKNIIEKSLKFEQFPQPKYFAIASLLALSLIPFAAPASQYTGVPFIHIFLAIFATPLNLMFLGLTTKGWLVFYYYPMKIKKKTKKLVYVDISSRPTTI</sequence>
<feature type="transmembrane region" description="Helical" evidence="1">
    <location>
        <begin position="180"/>
        <end position="200"/>
    </location>
</feature>
<feature type="transmembrane region" description="Helical" evidence="1">
    <location>
        <begin position="110"/>
        <end position="131"/>
    </location>
</feature>
<protein>
    <submittedName>
        <fullName evidence="2">Uncharacterized protein</fullName>
    </submittedName>
</protein>
<gene>
    <name evidence="2" type="ORF">NX786_25250</name>
</gene>
<feature type="transmembrane region" description="Helical" evidence="1">
    <location>
        <begin position="206"/>
        <end position="236"/>
    </location>
</feature>
<keyword evidence="1" id="KW-0812">Transmembrane</keyword>
<evidence type="ECO:0000313" key="2">
    <source>
        <dbReference type="EMBL" id="MCS0632646.1"/>
    </source>
</evidence>
<accession>A0ABT2C5N8</accession>
<evidence type="ECO:0000256" key="1">
    <source>
        <dbReference type="SAM" id="Phobius"/>
    </source>
</evidence>
<dbReference type="EMBL" id="JANUHC010000010">
    <property type="protein sequence ID" value="MCS0632646.1"/>
    <property type="molecule type" value="Genomic_DNA"/>
</dbReference>
<proteinExistence type="predicted"/>
<dbReference type="PROSITE" id="PS51257">
    <property type="entry name" value="PROKAR_LIPOPROTEIN"/>
    <property type="match status" value="1"/>
</dbReference>
<feature type="transmembrane region" description="Helical" evidence="1">
    <location>
        <begin position="83"/>
        <end position="104"/>
    </location>
</feature>
<feature type="transmembrane region" description="Helical" evidence="1">
    <location>
        <begin position="16"/>
        <end position="40"/>
    </location>
</feature>
<name>A0ABT2C5N8_9BURK</name>
<reference evidence="2" key="1">
    <citation type="submission" date="2022-08" db="EMBL/GenBank/DDBJ databases">
        <title>Reclassification of Massilia species as members of the genera Telluria, Duganella, Pseudoduganella, Mokoshia gen. nov. and Zemynaea gen. nov. using orthogonal and non-orthogonal genome-based approaches.</title>
        <authorList>
            <person name="Bowman J.P."/>
        </authorList>
    </citation>
    <scope>NUCLEOTIDE SEQUENCE</scope>
    <source>
        <strain evidence="2">LMG 11547</strain>
    </source>
</reference>
<comment type="caution">
    <text evidence="2">The sequence shown here is derived from an EMBL/GenBank/DDBJ whole genome shotgun (WGS) entry which is preliminary data.</text>
</comment>
<keyword evidence="1" id="KW-0472">Membrane</keyword>
<feature type="transmembrane region" description="Helical" evidence="1">
    <location>
        <begin position="52"/>
        <end position="71"/>
    </location>
</feature>
<dbReference type="RefSeq" id="WP_259451664.1">
    <property type="nucleotide sequence ID" value="NZ_CP119520.1"/>
</dbReference>
<dbReference type="Proteomes" id="UP001165263">
    <property type="component" value="Unassembled WGS sequence"/>
</dbReference>
<evidence type="ECO:0000313" key="3">
    <source>
        <dbReference type="Proteomes" id="UP001165263"/>
    </source>
</evidence>
<keyword evidence="1" id="KW-1133">Transmembrane helix</keyword>
<organism evidence="2 3">
    <name type="scientific">Telluria mixta</name>
    <dbReference type="NCBI Taxonomy" id="34071"/>
    <lineage>
        <taxon>Bacteria</taxon>
        <taxon>Pseudomonadati</taxon>
        <taxon>Pseudomonadota</taxon>
        <taxon>Betaproteobacteria</taxon>
        <taxon>Burkholderiales</taxon>
        <taxon>Oxalobacteraceae</taxon>
        <taxon>Telluria group</taxon>
        <taxon>Telluria</taxon>
    </lineage>
</organism>
<keyword evidence="3" id="KW-1185">Reference proteome</keyword>